<name>A0ABS2WMZ6_9BACL</name>
<dbReference type="Proteomes" id="UP001177120">
    <property type="component" value="Unassembled WGS sequence"/>
</dbReference>
<keyword evidence="2" id="KW-1185">Reference proteome</keyword>
<accession>A0ABS2WMZ6</accession>
<dbReference type="Gene3D" id="3.90.180.10">
    <property type="entry name" value="Medium-chain alcohol dehydrogenases, catalytic domain"/>
    <property type="match status" value="1"/>
</dbReference>
<dbReference type="SUPFAM" id="SSF50129">
    <property type="entry name" value="GroES-like"/>
    <property type="match status" value="1"/>
</dbReference>
<comment type="caution">
    <text evidence="1">The sequence shown here is derived from an EMBL/GenBank/DDBJ whole genome shotgun (WGS) entry which is preliminary data.</text>
</comment>
<evidence type="ECO:0000313" key="1">
    <source>
        <dbReference type="EMBL" id="MBN2910894.1"/>
    </source>
</evidence>
<organism evidence="1 2">
    <name type="scientific">Polycladomyces zharkentensis</name>
    <dbReference type="NCBI Taxonomy" id="2807616"/>
    <lineage>
        <taxon>Bacteria</taxon>
        <taxon>Bacillati</taxon>
        <taxon>Bacillota</taxon>
        <taxon>Bacilli</taxon>
        <taxon>Bacillales</taxon>
        <taxon>Thermoactinomycetaceae</taxon>
        <taxon>Polycladomyces</taxon>
    </lineage>
</organism>
<dbReference type="InterPro" id="IPR011032">
    <property type="entry name" value="GroES-like_sf"/>
</dbReference>
<reference evidence="1" key="1">
    <citation type="journal article" date="2024" name="Int. J. Syst. Evol. Microbiol.">
        <title>Polycladomyces zharkentensis sp. nov., a novel thermophilic cellulose- and starch-degrading member of the Bacillota from a geothermal aquifer in Kazakhstan.</title>
        <authorList>
            <person name="Mashzhan A."/>
            <person name="Kistaubayeva A."/>
            <person name="Javier-Lopez R."/>
            <person name="Bissenova U."/>
            <person name="Bissenbay A."/>
            <person name="Birkeland N.K."/>
        </authorList>
    </citation>
    <scope>NUCLEOTIDE SEQUENCE</scope>
    <source>
        <strain evidence="1">ZKZ2T</strain>
    </source>
</reference>
<gene>
    <name evidence="1" type="ORF">JQC72_15445</name>
</gene>
<evidence type="ECO:0000313" key="2">
    <source>
        <dbReference type="Proteomes" id="UP001177120"/>
    </source>
</evidence>
<dbReference type="EMBL" id="JAFHAP010000017">
    <property type="protein sequence ID" value="MBN2910894.1"/>
    <property type="molecule type" value="Genomic_DNA"/>
</dbReference>
<proteinExistence type="predicted"/>
<protein>
    <submittedName>
        <fullName evidence="1">Alcohol dehydrogenase catalytic domain-containing protein</fullName>
    </submittedName>
</protein>
<sequence length="56" mass="6013">MKAVSFNGMSDSKRFTTAIQESTEAIVRITAAAICGSDLHFYLGTTSGVRKCSQKP</sequence>